<sequence>MSGSARRRQPVQERARESRERILAAAGEVFAERGVVGSSTNRIAAHAGVSIGLLYRYFGDKDEIVVELRTRLLAEVEERFTAAVVGGMGLPVREQIGGSMTAIMRVLSEREALVRALIAETEMQGFAPIDLERRLLLLTRAYLVHQLGPVAEEVLDRRAQVMVTTGLAACFRIALGPLPSADRDGLIDETARMIGAWIDADRA</sequence>
<protein>
    <submittedName>
        <fullName evidence="6">TetR/AcrR family transcriptional regulator</fullName>
    </submittedName>
</protein>
<dbReference type="PRINTS" id="PR00455">
    <property type="entry name" value="HTHTETR"/>
</dbReference>
<dbReference type="Pfam" id="PF00440">
    <property type="entry name" value="TetR_N"/>
    <property type="match status" value="1"/>
</dbReference>
<evidence type="ECO:0000256" key="2">
    <source>
        <dbReference type="ARBA" id="ARBA00023125"/>
    </source>
</evidence>
<proteinExistence type="predicted"/>
<accession>A0ABS6BBA1</accession>
<evidence type="ECO:0000313" key="6">
    <source>
        <dbReference type="EMBL" id="MBU3067065.1"/>
    </source>
</evidence>
<keyword evidence="2 4" id="KW-0238">DNA-binding</keyword>
<reference evidence="6 7" key="1">
    <citation type="submission" date="2021-06" db="EMBL/GenBank/DDBJ databases">
        <title>Actinomycetes sequencing.</title>
        <authorList>
            <person name="Shan Q."/>
        </authorList>
    </citation>
    <scope>NUCLEOTIDE SEQUENCE [LARGE SCALE GENOMIC DNA]</scope>
    <source>
        <strain evidence="6 7">NEAU-G5</strain>
    </source>
</reference>
<dbReference type="RefSeq" id="WP_215923153.1">
    <property type="nucleotide sequence ID" value="NZ_JAHKNI010000018.1"/>
</dbReference>
<evidence type="ECO:0000259" key="5">
    <source>
        <dbReference type="PROSITE" id="PS50977"/>
    </source>
</evidence>
<dbReference type="PROSITE" id="PS50977">
    <property type="entry name" value="HTH_TETR_2"/>
    <property type="match status" value="1"/>
</dbReference>
<gene>
    <name evidence="6" type="ORF">KO481_36785</name>
</gene>
<keyword evidence="3" id="KW-0804">Transcription</keyword>
<dbReference type="InterPro" id="IPR023772">
    <property type="entry name" value="DNA-bd_HTH_TetR-type_CS"/>
</dbReference>
<dbReference type="EMBL" id="JAHKNI010000018">
    <property type="protein sequence ID" value="MBU3067065.1"/>
    <property type="molecule type" value="Genomic_DNA"/>
</dbReference>
<evidence type="ECO:0000256" key="4">
    <source>
        <dbReference type="PROSITE-ProRule" id="PRU00335"/>
    </source>
</evidence>
<keyword evidence="7" id="KW-1185">Reference proteome</keyword>
<dbReference type="InterPro" id="IPR050109">
    <property type="entry name" value="HTH-type_TetR-like_transc_reg"/>
</dbReference>
<evidence type="ECO:0000256" key="3">
    <source>
        <dbReference type="ARBA" id="ARBA00023163"/>
    </source>
</evidence>
<evidence type="ECO:0000313" key="7">
    <source>
        <dbReference type="Proteomes" id="UP000733379"/>
    </source>
</evidence>
<dbReference type="PROSITE" id="PS01081">
    <property type="entry name" value="HTH_TETR_1"/>
    <property type="match status" value="1"/>
</dbReference>
<dbReference type="Proteomes" id="UP000733379">
    <property type="component" value="Unassembled WGS sequence"/>
</dbReference>
<dbReference type="Gene3D" id="1.10.357.10">
    <property type="entry name" value="Tetracycline Repressor, domain 2"/>
    <property type="match status" value="1"/>
</dbReference>
<keyword evidence="1" id="KW-0805">Transcription regulation</keyword>
<feature type="domain" description="HTH tetR-type" evidence="5">
    <location>
        <begin position="16"/>
        <end position="76"/>
    </location>
</feature>
<evidence type="ECO:0000256" key="1">
    <source>
        <dbReference type="ARBA" id="ARBA00023015"/>
    </source>
</evidence>
<feature type="DNA-binding region" description="H-T-H motif" evidence="4">
    <location>
        <begin position="39"/>
        <end position="58"/>
    </location>
</feature>
<name>A0ABS6BBA1_9NOCA</name>
<dbReference type="PANTHER" id="PTHR30055">
    <property type="entry name" value="HTH-TYPE TRANSCRIPTIONAL REGULATOR RUTR"/>
    <property type="match status" value="1"/>
</dbReference>
<organism evidence="6 7">
    <name type="scientific">Nocardia albiluteola</name>
    <dbReference type="NCBI Taxonomy" id="2842303"/>
    <lineage>
        <taxon>Bacteria</taxon>
        <taxon>Bacillati</taxon>
        <taxon>Actinomycetota</taxon>
        <taxon>Actinomycetes</taxon>
        <taxon>Mycobacteriales</taxon>
        <taxon>Nocardiaceae</taxon>
        <taxon>Nocardia</taxon>
    </lineage>
</organism>
<comment type="caution">
    <text evidence="6">The sequence shown here is derived from an EMBL/GenBank/DDBJ whole genome shotgun (WGS) entry which is preliminary data.</text>
</comment>
<dbReference type="InterPro" id="IPR001647">
    <property type="entry name" value="HTH_TetR"/>
</dbReference>
<dbReference type="InterPro" id="IPR009057">
    <property type="entry name" value="Homeodomain-like_sf"/>
</dbReference>
<dbReference type="SUPFAM" id="SSF46689">
    <property type="entry name" value="Homeodomain-like"/>
    <property type="match status" value="1"/>
</dbReference>
<dbReference type="PANTHER" id="PTHR30055:SF234">
    <property type="entry name" value="HTH-TYPE TRANSCRIPTIONAL REGULATOR BETI"/>
    <property type="match status" value="1"/>
</dbReference>